<dbReference type="Gene3D" id="1.10.150.130">
    <property type="match status" value="1"/>
</dbReference>
<dbReference type="PANTHER" id="PTHR30349:SF64">
    <property type="entry name" value="PROPHAGE INTEGRASE INTD-RELATED"/>
    <property type="match status" value="1"/>
</dbReference>
<dbReference type="InterPro" id="IPR002104">
    <property type="entry name" value="Integrase_catalytic"/>
</dbReference>
<comment type="similarity">
    <text evidence="1">Belongs to the 'phage' integrase family.</text>
</comment>
<dbReference type="InterPro" id="IPR013762">
    <property type="entry name" value="Integrase-like_cat_sf"/>
</dbReference>
<feature type="domain" description="Tyr recombinase" evidence="4">
    <location>
        <begin position="200"/>
        <end position="406"/>
    </location>
</feature>
<evidence type="ECO:0000256" key="1">
    <source>
        <dbReference type="ARBA" id="ARBA00008857"/>
    </source>
</evidence>
<dbReference type="CDD" id="cd00397">
    <property type="entry name" value="DNA_BRE_C"/>
    <property type="match status" value="1"/>
</dbReference>
<gene>
    <name evidence="5" type="ORF">C1I91_04325</name>
</gene>
<dbReference type="GO" id="GO:0006310">
    <property type="term" value="P:DNA recombination"/>
    <property type="evidence" value="ECO:0007669"/>
    <property type="project" value="UniProtKB-KW"/>
</dbReference>
<organism evidence="5 6">
    <name type="scientific">Clostridium manihotivorum</name>
    <dbReference type="NCBI Taxonomy" id="2320868"/>
    <lineage>
        <taxon>Bacteria</taxon>
        <taxon>Bacillati</taxon>
        <taxon>Bacillota</taxon>
        <taxon>Clostridia</taxon>
        <taxon>Eubacteriales</taxon>
        <taxon>Clostridiaceae</taxon>
        <taxon>Clostridium</taxon>
    </lineage>
</organism>
<dbReference type="GO" id="GO:0015074">
    <property type="term" value="P:DNA integration"/>
    <property type="evidence" value="ECO:0007669"/>
    <property type="project" value="InterPro"/>
</dbReference>
<evidence type="ECO:0000313" key="6">
    <source>
        <dbReference type="Proteomes" id="UP000286268"/>
    </source>
</evidence>
<dbReference type="GO" id="GO:0003677">
    <property type="term" value="F:DNA binding"/>
    <property type="evidence" value="ECO:0007669"/>
    <property type="project" value="UniProtKB-KW"/>
</dbReference>
<dbReference type="Gene3D" id="1.10.443.10">
    <property type="entry name" value="Intergrase catalytic core"/>
    <property type="match status" value="1"/>
</dbReference>
<protein>
    <recommendedName>
        <fullName evidence="4">Tyr recombinase domain-containing protein</fullName>
    </recommendedName>
</protein>
<keyword evidence="2" id="KW-0238">DNA-binding</keyword>
<dbReference type="Pfam" id="PF00589">
    <property type="entry name" value="Phage_integrase"/>
    <property type="match status" value="1"/>
</dbReference>
<dbReference type="PROSITE" id="PS51898">
    <property type="entry name" value="TYR_RECOMBINASE"/>
    <property type="match status" value="1"/>
</dbReference>
<sequence>MSHYDTSLLNEALNDSTMNLDALKIVNIMKKAKVNKVHSYVVTSPKDISSRWQTYIKSEDGKRKKISAMSEDALYDKLYEHYFFTVKALQDLYPQWLEKRRHETISSRTIIRNQQHWRKYYENTSFVAIPLAKIAPNDIENFLYSCINKHPMSYKTLNNMRFIVKDMLKFAYRKGLIKDNPFNDAEVKTSACIPEVHKNDSSRVYNKIEVDKLFNAISVELSVLPQNTDAYAILILFKLGLRIGEVSALKFSDIDYINKEIHIHRMETLDLGTDGKQHPIVVNHTKKRSPYGDRYLPIGEYELKIFEKVKVINIQHGYKDDDFIFCDSDGRTQTNEIDKRLRKLCRKAKIEVKSAHDIRRTVASEMHKNGIPLEMIRQYLGHSTIETTIGYIYNNNTKDENRRLIQNALSSLNRTS</sequence>
<proteinExistence type="inferred from homology"/>
<reference evidence="5 6" key="1">
    <citation type="submission" date="2018-01" db="EMBL/GenBank/DDBJ databases">
        <title>Genome Sequencing and Assembly of Anaerobacter polyendosporus strain CT4.</title>
        <authorList>
            <person name="Tachaapaikoon C."/>
            <person name="Sutheeworapong S."/>
            <person name="Jenjaroenpun P."/>
            <person name="Wongsurawat T."/>
            <person name="Nookeaw I."/>
            <person name="Cheawchanlertfa P."/>
            <person name="Kosugi A."/>
            <person name="Cheevadhanarak S."/>
            <person name="Ratanakhanokchai K."/>
        </authorList>
    </citation>
    <scope>NUCLEOTIDE SEQUENCE [LARGE SCALE GENOMIC DNA]</scope>
    <source>
        <strain evidence="5 6">CT4</strain>
    </source>
</reference>
<evidence type="ECO:0000259" key="4">
    <source>
        <dbReference type="PROSITE" id="PS51898"/>
    </source>
</evidence>
<name>A0A410DP91_9CLOT</name>
<dbReference type="SUPFAM" id="SSF56349">
    <property type="entry name" value="DNA breaking-rejoining enzymes"/>
    <property type="match status" value="1"/>
</dbReference>
<evidence type="ECO:0000256" key="3">
    <source>
        <dbReference type="ARBA" id="ARBA00023172"/>
    </source>
</evidence>
<dbReference type="RefSeq" id="WP_128211458.1">
    <property type="nucleotide sequence ID" value="NZ_CP025746.1"/>
</dbReference>
<dbReference type="PANTHER" id="PTHR30349">
    <property type="entry name" value="PHAGE INTEGRASE-RELATED"/>
    <property type="match status" value="1"/>
</dbReference>
<dbReference type="AlphaFoldDB" id="A0A410DP91"/>
<dbReference type="EMBL" id="CP025746">
    <property type="protein sequence ID" value="QAA30953.1"/>
    <property type="molecule type" value="Genomic_DNA"/>
</dbReference>
<dbReference type="InterPro" id="IPR011010">
    <property type="entry name" value="DNA_brk_join_enz"/>
</dbReference>
<evidence type="ECO:0000256" key="2">
    <source>
        <dbReference type="ARBA" id="ARBA00023125"/>
    </source>
</evidence>
<accession>A0A410DP91</accession>
<keyword evidence="6" id="KW-1185">Reference proteome</keyword>
<dbReference type="OrthoDB" id="1899549at2"/>
<dbReference type="InterPro" id="IPR010998">
    <property type="entry name" value="Integrase_recombinase_N"/>
</dbReference>
<dbReference type="Proteomes" id="UP000286268">
    <property type="component" value="Chromosome"/>
</dbReference>
<evidence type="ECO:0000313" key="5">
    <source>
        <dbReference type="EMBL" id="QAA30953.1"/>
    </source>
</evidence>
<dbReference type="InterPro" id="IPR050090">
    <property type="entry name" value="Tyrosine_recombinase_XerCD"/>
</dbReference>
<keyword evidence="3" id="KW-0233">DNA recombination</keyword>
<dbReference type="KEGG" id="cmah:C1I91_04325"/>